<dbReference type="Gene3D" id="3.90.76.10">
    <property type="entry name" value="Dipeptide-binding Protein, Domain 1"/>
    <property type="match status" value="1"/>
</dbReference>
<dbReference type="RefSeq" id="WP_075293810.1">
    <property type="nucleotide sequence ID" value="NZ_CP018802.1"/>
</dbReference>
<dbReference type="OrthoDB" id="9801912at2"/>
<dbReference type="EMBL" id="CP066558">
    <property type="protein sequence ID" value="QQF81609.1"/>
    <property type="molecule type" value="Genomic_DNA"/>
</dbReference>
<feature type="signal peptide" evidence="3">
    <location>
        <begin position="1"/>
        <end position="24"/>
    </location>
</feature>
<evidence type="ECO:0000313" key="5">
    <source>
        <dbReference type="EMBL" id="QQF81609.1"/>
    </source>
</evidence>
<dbReference type="PANTHER" id="PTHR30290:SF28">
    <property type="entry name" value="ABC TRANSPORTER PERIPLASMIC-BINDING PROTEIN SAPA-RELATED"/>
    <property type="match status" value="1"/>
</dbReference>
<dbReference type="GO" id="GO:0015833">
    <property type="term" value="P:peptide transport"/>
    <property type="evidence" value="ECO:0007669"/>
    <property type="project" value="TreeGrafter"/>
</dbReference>
<dbReference type="Pfam" id="PF00496">
    <property type="entry name" value="SBP_bac_5"/>
    <property type="match status" value="1"/>
</dbReference>
<accession>A0A9Q6YYZ3</accession>
<dbReference type="PIRSF" id="PIRSF002741">
    <property type="entry name" value="MppA"/>
    <property type="match status" value="1"/>
</dbReference>
<dbReference type="GO" id="GO:0043190">
    <property type="term" value="C:ATP-binding cassette (ABC) transporter complex"/>
    <property type="evidence" value="ECO:0007669"/>
    <property type="project" value="InterPro"/>
</dbReference>
<evidence type="ECO:0000256" key="1">
    <source>
        <dbReference type="ARBA" id="ARBA00005695"/>
    </source>
</evidence>
<feature type="domain" description="Solute-binding protein family 5" evidence="4">
    <location>
        <begin position="80"/>
        <end position="480"/>
    </location>
</feature>
<dbReference type="InterPro" id="IPR030678">
    <property type="entry name" value="Peptide/Ni-bd"/>
</dbReference>
<keyword evidence="2 3" id="KW-0732">Signal</keyword>
<reference evidence="5 6" key="1">
    <citation type="submission" date="2020-12" db="EMBL/GenBank/DDBJ databases">
        <title>ASc-MMNZ-VFA-070.</title>
        <authorList>
            <person name="Schryvers A."/>
            <person name="Mostafa Nazari M."/>
            <person name="Farshchi Andisi V."/>
            <person name="Timsit E."/>
            <person name="Walter Morck D."/>
        </authorList>
    </citation>
    <scope>NUCLEOTIDE SEQUENCE [LARGE SCALE GENOMIC DNA]</scope>
    <source>
        <strain evidence="5 6">ASc-MMNZ-VFA-070</strain>
    </source>
</reference>
<dbReference type="GO" id="GO:1904680">
    <property type="term" value="F:peptide transmembrane transporter activity"/>
    <property type="evidence" value="ECO:0007669"/>
    <property type="project" value="TreeGrafter"/>
</dbReference>
<comment type="similarity">
    <text evidence="1">Belongs to the bacterial solute-binding protein 5 family.</text>
</comment>
<evidence type="ECO:0000256" key="2">
    <source>
        <dbReference type="ARBA" id="ARBA00022729"/>
    </source>
</evidence>
<sequence length="562" mass="64478">MLAKKIFILCTLFYGLLFSLPSFSAPKIPKILTSNGLIYCTNASSFSFNPQTADAGTSMNIVTEQIYNKLFEIKNHSATLEPVLAKSYSISPDGKIITINLRKGVKFHHTDWFTPSRDFNAEDVVFSLNRILGQNIALPELDQNTLHYKNPQYKVYHEQRKKVHFPYFDSIKLNEKIQEVKAINPYQVQIILFKPDASVLSHLASQYAIIFSQEYALQLNADDNLVQLDNLPVGTGPYQVKDYFRNQYVRLVHNPNYWQKNVNLENVIIDLSTNRSGRLIKFFNNECHIASYPELSQLGLLRHNDEKYYIKSIEGMNLSYIAFNFQKTLMQDLEIRRHIAHAINRQRIINLIYHNTASVANNIIPSISWGAVVNTTDFAYDYNVKKAKEYFAGKNINLDMWVINEEQVYNPSPIKMAELIKADLIKVGVNVNIRNVTRTYLMKQLQEQTEDYDIILTGWLAGNLDPDSFMRPILSCGTQNEITNFSNWCHAPFEHALDQALAASNLRERAKYYNIAQEIILSEIPILPIANVKRVLLANAKVQGIELTPFGNINFSKLSFKK</sequence>
<dbReference type="Gene3D" id="3.10.105.10">
    <property type="entry name" value="Dipeptide-binding Protein, Domain 3"/>
    <property type="match status" value="1"/>
</dbReference>
<evidence type="ECO:0000259" key="4">
    <source>
        <dbReference type="Pfam" id="PF00496"/>
    </source>
</evidence>
<proteinExistence type="inferred from homology"/>
<dbReference type="SUPFAM" id="SSF53850">
    <property type="entry name" value="Periplasmic binding protein-like II"/>
    <property type="match status" value="1"/>
</dbReference>
<evidence type="ECO:0000256" key="3">
    <source>
        <dbReference type="SAM" id="SignalP"/>
    </source>
</evidence>
<dbReference type="InterPro" id="IPR000914">
    <property type="entry name" value="SBP_5_dom"/>
</dbReference>
<keyword evidence="6" id="KW-1185">Reference proteome</keyword>
<protein>
    <submittedName>
        <fullName evidence="5">ABC transporter substrate-binding protein</fullName>
    </submittedName>
</protein>
<dbReference type="CDD" id="cd08493">
    <property type="entry name" value="PBP2_DppA_like"/>
    <property type="match status" value="1"/>
</dbReference>
<organism evidence="5 6">
    <name type="scientific">Histophilus somni</name>
    <name type="common">Haemophilus somnus</name>
    <dbReference type="NCBI Taxonomy" id="731"/>
    <lineage>
        <taxon>Bacteria</taxon>
        <taxon>Pseudomonadati</taxon>
        <taxon>Pseudomonadota</taxon>
        <taxon>Gammaproteobacteria</taxon>
        <taxon>Pasteurellales</taxon>
        <taxon>Pasteurellaceae</taxon>
        <taxon>Histophilus</taxon>
    </lineage>
</organism>
<dbReference type="AlphaFoldDB" id="A0A9Q6YYZ3"/>
<dbReference type="Gene3D" id="3.40.190.10">
    <property type="entry name" value="Periplasmic binding protein-like II"/>
    <property type="match status" value="1"/>
</dbReference>
<dbReference type="InterPro" id="IPR039424">
    <property type="entry name" value="SBP_5"/>
</dbReference>
<feature type="chain" id="PRO_5040504372" evidence="3">
    <location>
        <begin position="25"/>
        <end position="562"/>
    </location>
</feature>
<name>A0A9Q6YYZ3_HISSO</name>
<gene>
    <name evidence="5" type="ORF">JFL49_05815</name>
</gene>
<evidence type="ECO:0000313" key="6">
    <source>
        <dbReference type="Proteomes" id="UP000595373"/>
    </source>
</evidence>
<dbReference type="GO" id="GO:0030288">
    <property type="term" value="C:outer membrane-bounded periplasmic space"/>
    <property type="evidence" value="ECO:0007669"/>
    <property type="project" value="UniProtKB-ARBA"/>
</dbReference>
<dbReference type="InterPro" id="IPR023765">
    <property type="entry name" value="SBP_5_CS"/>
</dbReference>
<dbReference type="PROSITE" id="PS01040">
    <property type="entry name" value="SBP_BACTERIAL_5"/>
    <property type="match status" value="1"/>
</dbReference>
<dbReference type="Proteomes" id="UP000595373">
    <property type="component" value="Chromosome"/>
</dbReference>
<dbReference type="PANTHER" id="PTHR30290">
    <property type="entry name" value="PERIPLASMIC BINDING COMPONENT OF ABC TRANSPORTER"/>
    <property type="match status" value="1"/>
</dbReference>